<name>A0A841FRW2_9ACTN</name>
<sequence>MSTSEPSPPPISRAPIHTSVLRSGSIRYRVEGPEDAPPVVLLHGPLMNGTVWDGVVDRLRDRHRCFTPTLPLGGHDVPMDADADLSIRGVALLVEEFLAERGLSDVTLVLNDWGGAQVLVSERRTERVGRVVLTSCEAFDNYPPGKAGRTLRDAARVPGGLWLLSRLSGMRAFRRAPNGWGAMSRRPIPDATMDAWFAPMRAHRLVRRDLRKYLLSVPSRETLLAWSEAMRGYADPVLIVWAAEDELMPPEHGPRLAGLFPDARLVELDDCRTLIPIDRPEALAAEIARFVGNGTVVQPLYPRDRGREDRPDRRTPSR</sequence>
<dbReference type="PANTHER" id="PTHR43798:SF33">
    <property type="entry name" value="HYDROLASE, PUTATIVE (AFU_ORTHOLOGUE AFUA_2G14860)-RELATED"/>
    <property type="match status" value="1"/>
</dbReference>
<protein>
    <submittedName>
        <fullName evidence="2">Pimeloyl-ACP methyl ester carboxylesterase</fullName>
    </submittedName>
</protein>
<evidence type="ECO:0000259" key="1">
    <source>
        <dbReference type="Pfam" id="PF00561"/>
    </source>
</evidence>
<dbReference type="Gene3D" id="3.40.50.1820">
    <property type="entry name" value="alpha/beta hydrolase"/>
    <property type="match status" value="1"/>
</dbReference>
<dbReference type="Proteomes" id="UP000548476">
    <property type="component" value="Unassembled WGS sequence"/>
</dbReference>
<dbReference type="GO" id="GO:0016020">
    <property type="term" value="C:membrane"/>
    <property type="evidence" value="ECO:0007669"/>
    <property type="project" value="TreeGrafter"/>
</dbReference>
<dbReference type="InterPro" id="IPR029058">
    <property type="entry name" value="AB_hydrolase_fold"/>
</dbReference>
<dbReference type="EMBL" id="JACHGT010000006">
    <property type="protein sequence ID" value="MBB6035289.1"/>
    <property type="molecule type" value="Genomic_DNA"/>
</dbReference>
<reference evidence="2 3" key="1">
    <citation type="submission" date="2020-08" db="EMBL/GenBank/DDBJ databases">
        <title>Genomic Encyclopedia of Type Strains, Phase IV (KMG-IV): sequencing the most valuable type-strain genomes for metagenomic binning, comparative biology and taxonomic classification.</title>
        <authorList>
            <person name="Goeker M."/>
        </authorList>
    </citation>
    <scope>NUCLEOTIDE SEQUENCE [LARGE SCALE GENOMIC DNA]</scope>
    <source>
        <strain evidence="2 3">YIM 65646</strain>
    </source>
</reference>
<organism evidence="2 3">
    <name type="scientific">Phytomonospora endophytica</name>
    <dbReference type="NCBI Taxonomy" id="714109"/>
    <lineage>
        <taxon>Bacteria</taxon>
        <taxon>Bacillati</taxon>
        <taxon>Actinomycetota</taxon>
        <taxon>Actinomycetes</taxon>
        <taxon>Micromonosporales</taxon>
        <taxon>Micromonosporaceae</taxon>
        <taxon>Phytomonospora</taxon>
    </lineage>
</organism>
<accession>A0A841FRW2</accession>
<dbReference type="PANTHER" id="PTHR43798">
    <property type="entry name" value="MONOACYLGLYCEROL LIPASE"/>
    <property type="match status" value="1"/>
</dbReference>
<dbReference type="InterPro" id="IPR000073">
    <property type="entry name" value="AB_hydrolase_1"/>
</dbReference>
<evidence type="ECO:0000313" key="3">
    <source>
        <dbReference type="Proteomes" id="UP000548476"/>
    </source>
</evidence>
<dbReference type="SUPFAM" id="SSF53474">
    <property type="entry name" value="alpha/beta-Hydrolases"/>
    <property type="match status" value="1"/>
</dbReference>
<comment type="caution">
    <text evidence="2">The sequence shown here is derived from an EMBL/GenBank/DDBJ whole genome shotgun (WGS) entry which is preliminary data.</text>
</comment>
<proteinExistence type="predicted"/>
<dbReference type="AlphaFoldDB" id="A0A841FRW2"/>
<dbReference type="RefSeq" id="WP_203685697.1">
    <property type="nucleotide sequence ID" value="NZ_BONT01000004.1"/>
</dbReference>
<feature type="domain" description="AB hydrolase-1" evidence="1">
    <location>
        <begin position="37"/>
        <end position="279"/>
    </location>
</feature>
<evidence type="ECO:0000313" key="2">
    <source>
        <dbReference type="EMBL" id="MBB6035289.1"/>
    </source>
</evidence>
<dbReference type="Pfam" id="PF00561">
    <property type="entry name" value="Abhydrolase_1"/>
    <property type="match status" value="1"/>
</dbReference>
<gene>
    <name evidence="2" type="ORF">HNR73_003146</name>
</gene>
<dbReference type="GO" id="GO:0003824">
    <property type="term" value="F:catalytic activity"/>
    <property type="evidence" value="ECO:0007669"/>
    <property type="project" value="UniProtKB-ARBA"/>
</dbReference>
<dbReference type="InterPro" id="IPR050266">
    <property type="entry name" value="AB_hydrolase_sf"/>
</dbReference>
<keyword evidence="3" id="KW-1185">Reference proteome</keyword>